<organism evidence="2 3">
    <name type="scientific">Providencia heimbachae ATCC 35613</name>
    <dbReference type="NCBI Taxonomy" id="1354272"/>
    <lineage>
        <taxon>Bacteria</taxon>
        <taxon>Pseudomonadati</taxon>
        <taxon>Pseudomonadota</taxon>
        <taxon>Gammaproteobacteria</taxon>
        <taxon>Enterobacterales</taxon>
        <taxon>Morganellaceae</taxon>
        <taxon>Providencia</taxon>
    </lineage>
</organism>
<evidence type="ECO:0000313" key="2">
    <source>
        <dbReference type="EMBL" id="OAT47508.1"/>
    </source>
</evidence>
<keyword evidence="3" id="KW-1185">Reference proteome</keyword>
<protein>
    <recommendedName>
        <fullName evidence="4">Lipoprotein</fullName>
    </recommendedName>
</protein>
<feature type="compositionally biased region" description="Basic and acidic residues" evidence="1">
    <location>
        <begin position="50"/>
        <end position="61"/>
    </location>
</feature>
<gene>
    <name evidence="2" type="ORF">M998_3692</name>
</gene>
<dbReference type="PROSITE" id="PS51257">
    <property type="entry name" value="PROKAR_LIPOPROTEIN"/>
    <property type="match status" value="1"/>
</dbReference>
<proteinExistence type="predicted"/>
<evidence type="ECO:0008006" key="4">
    <source>
        <dbReference type="Google" id="ProtNLM"/>
    </source>
</evidence>
<sequence>MKTNFFFLFFTIFLVGCTEPISYKPNSKTHDPKSIFSDDNPMHRTHKKSRTDSEQRAVNDSVHEQQRAIMRGEQGDHSIINRY</sequence>
<dbReference type="Proteomes" id="UP000078224">
    <property type="component" value="Unassembled WGS sequence"/>
</dbReference>
<dbReference type="EMBL" id="LXEW01000051">
    <property type="protein sequence ID" value="OAT47508.1"/>
    <property type="molecule type" value="Genomic_DNA"/>
</dbReference>
<dbReference type="PATRIC" id="fig|1354272.4.peg.3773"/>
<name>A0A1B7JI03_9GAMM</name>
<dbReference type="AlphaFoldDB" id="A0A1B7JI03"/>
<feature type="region of interest" description="Disordered" evidence="1">
    <location>
        <begin position="24"/>
        <end position="61"/>
    </location>
</feature>
<evidence type="ECO:0000313" key="3">
    <source>
        <dbReference type="Proteomes" id="UP000078224"/>
    </source>
</evidence>
<comment type="caution">
    <text evidence="2">The sequence shown here is derived from an EMBL/GenBank/DDBJ whole genome shotgun (WGS) entry which is preliminary data.</text>
</comment>
<evidence type="ECO:0000256" key="1">
    <source>
        <dbReference type="SAM" id="MobiDB-lite"/>
    </source>
</evidence>
<reference evidence="2 3" key="1">
    <citation type="submission" date="2016-04" db="EMBL/GenBank/DDBJ databases">
        <title>ATOL: Assembling a taxonomically balanced genome-scale reconstruction of the evolutionary history of the Enterobacteriaceae.</title>
        <authorList>
            <person name="Plunkett G.III."/>
            <person name="Neeno-Eckwall E.C."/>
            <person name="Glasner J.D."/>
            <person name="Perna N.T."/>
        </authorList>
    </citation>
    <scope>NUCLEOTIDE SEQUENCE [LARGE SCALE GENOMIC DNA]</scope>
    <source>
        <strain evidence="2 3">ATCC 35613</strain>
    </source>
</reference>
<accession>A0A1B7JI03</accession>